<comment type="caution">
    <text evidence="1">The sequence shown here is derived from an EMBL/GenBank/DDBJ whole genome shotgun (WGS) entry which is preliminary data.</text>
</comment>
<evidence type="ECO:0000313" key="1">
    <source>
        <dbReference type="EMBL" id="GBP13316.1"/>
    </source>
</evidence>
<name>A0A4C1TGH6_EUMVA</name>
<organism evidence="1 2">
    <name type="scientific">Eumeta variegata</name>
    <name type="common">Bagworm moth</name>
    <name type="synonym">Eumeta japonica</name>
    <dbReference type="NCBI Taxonomy" id="151549"/>
    <lineage>
        <taxon>Eukaryota</taxon>
        <taxon>Metazoa</taxon>
        <taxon>Ecdysozoa</taxon>
        <taxon>Arthropoda</taxon>
        <taxon>Hexapoda</taxon>
        <taxon>Insecta</taxon>
        <taxon>Pterygota</taxon>
        <taxon>Neoptera</taxon>
        <taxon>Endopterygota</taxon>
        <taxon>Lepidoptera</taxon>
        <taxon>Glossata</taxon>
        <taxon>Ditrysia</taxon>
        <taxon>Tineoidea</taxon>
        <taxon>Psychidae</taxon>
        <taxon>Oiketicinae</taxon>
        <taxon>Eumeta</taxon>
    </lineage>
</organism>
<keyword evidence="2" id="KW-1185">Reference proteome</keyword>
<gene>
    <name evidence="1" type="ORF">EVAR_101353_1</name>
</gene>
<reference evidence="1 2" key="1">
    <citation type="journal article" date="2019" name="Commun. Biol.">
        <title>The bagworm genome reveals a unique fibroin gene that provides high tensile strength.</title>
        <authorList>
            <person name="Kono N."/>
            <person name="Nakamura H."/>
            <person name="Ohtoshi R."/>
            <person name="Tomita M."/>
            <person name="Numata K."/>
            <person name="Arakawa K."/>
        </authorList>
    </citation>
    <scope>NUCLEOTIDE SEQUENCE [LARGE SCALE GENOMIC DNA]</scope>
</reference>
<feature type="non-terminal residue" evidence="1">
    <location>
        <position position="1"/>
    </location>
</feature>
<proteinExistence type="predicted"/>
<protein>
    <submittedName>
        <fullName evidence="1">Uncharacterized protein</fullName>
    </submittedName>
</protein>
<dbReference type="AlphaFoldDB" id="A0A4C1TGH6"/>
<evidence type="ECO:0000313" key="2">
    <source>
        <dbReference type="Proteomes" id="UP000299102"/>
    </source>
</evidence>
<sequence>HLPHGVIRHARPLCLVYLSMPGGNLVLKTIPLAHFLHKGRALASGSAADKQASGLQLA</sequence>
<dbReference type="Proteomes" id="UP000299102">
    <property type="component" value="Unassembled WGS sequence"/>
</dbReference>
<accession>A0A4C1TGH6</accession>
<dbReference type="EMBL" id="BGZK01005271">
    <property type="protein sequence ID" value="GBP13316.1"/>
    <property type="molecule type" value="Genomic_DNA"/>
</dbReference>